<evidence type="ECO:0000256" key="3">
    <source>
        <dbReference type="ARBA" id="ARBA00023163"/>
    </source>
</evidence>
<keyword evidence="1" id="KW-0805">Transcription regulation</keyword>
<accession>A0ABN1I6P5</accession>
<sequence>MTVMYNELPFSYNTCLESRDFEEAQAFLNSRIDEREVIPLTAQGNSSNCFTLQPLRQTLLFGAHWGERVHIRSGALSTCHLVLPLSRFIEVRSINRFVGPNEILLMMPGSEADLVWEADCSAIVITFDREVLQHLSGLEREAFYSGALRILRPQDRHVRSLFSLLQCLASQHQINEGEILPVMQQHWESLLIESIANQLADPTPDHIDILPLQLRRAVDWLQAHIEQPLTVSDLVKAAGCSRRSLENGFQQFIGCSPARYILQQKLDLAHQRLQQTQGTVSEVAYHCGFNHLSHFTRLYKDHYGETPSQTLKRHTLVTR</sequence>
<keyword evidence="6" id="KW-1185">Reference proteome</keyword>
<keyword evidence="2" id="KW-0238">DNA-binding</keyword>
<dbReference type="PRINTS" id="PR00032">
    <property type="entry name" value="HTHARAC"/>
</dbReference>
<dbReference type="InterPro" id="IPR050204">
    <property type="entry name" value="AraC_XylS_family_regulators"/>
</dbReference>
<evidence type="ECO:0000256" key="2">
    <source>
        <dbReference type="ARBA" id="ARBA00023125"/>
    </source>
</evidence>
<evidence type="ECO:0000313" key="6">
    <source>
        <dbReference type="Proteomes" id="UP001499915"/>
    </source>
</evidence>
<comment type="caution">
    <text evidence="5">The sequence shown here is derived from an EMBL/GenBank/DDBJ whole genome shotgun (WGS) entry which is preliminary data.</text>
</comment>
<dbReference type="PANTHER" id="PTHR46796">
    <property type="entry name" value="HTH-TYPE TRANSCRIPTIONAL ACTIVATOR RHAS-RELATED"/>
    <property type="match status" value="1"/>
</dbReference>
<evidence type="ECO:0000259" key="4">
    <source>
        <dbReference type="PROSITE" id="PS01124"/>
    </source>
</evidence>
<reference evidence="5 6" key="1">
    <citation type="journal article" date="2019" name="Int. J. Syst. Evol. Microbiol.">
        <title>The Global Catalogue of Microorganisms (GCM) 10K type strain sequencing project: providing services to taxonomists for standard genome sequencing and annotation.</title>
        <authorList>
            <consortium name="The Broad Institute Genomics Platform"/>
            <consortium name="The Broad Institute Genome Sequencing Center for Infectious Disease"/>
            <person name="Wu L."/>
            <person name="Ma J."/>
        </authorList>
    </citation>
    <scope>NUCLEOTIDE SEQUENCE [LARGE SCALE GENOMIC DNA]</scope>
    <source>
        <strain evidence="5 6">JCM 15134</strain>
    </source>
</reference>
<dbReference type="InterPro" id="IPR020449">
    <property type="entry name" value="Tscrpt_reg_AraC-type_HTH"/>
</dbReference>
<dbReference type="InterPro" id="IPR018060">
    <property type="entry name" value="HTH_AraC"/>
</dbReference>
<dbReference type="SMART" id="SM00342">
    <property type="entry name" value="HTH_ARAC"/>
    <property type="match status" value="1"/>
</dbReference>
<dbReference type="Pfam" id="PF14525">
    <property type="entry name" value="AraC_binding_2"/>
    <property type="match status" value="1"/>
</dbReference>
<organism evidence="5 6">
    <name type="scientific">Marinobacterium maritimum</name>
    <dbReference type="NCBI Taxonomy" id="500162"/>
    <lineage>
        <taxon>Bacteria</taxon>
        <taxon>Pseudomonadati</taxon>
        <taxon>Pseudomonadota</taxon>
        <taxon>Gammaproteobacteria</taxon>
        <taxon>Oceanospirillales</taxon>
        <taxon>Oceanospirillaceae</taxon>
        <taxon>Marinobacterium</taxon>
    </lineage>
</organism>
<gene>
    <name evidence="5" type="ORF">GCM10009104_19950</name>
</gene>
<name>A0ABN1I6P5_9GAMM</name>
<feature type="domain" description="HTH araC/xylS-type" evidence="4">
    <location>
        <begin position="215"/>
        <end position="313"/>
    </location>
</feature>
<dbReference type="SUPFAM" id="SSF46689">
    <property type="entry name" value="Homeodomain-like"/>
    <property type="match status" value="2"/>
</dbReference>
<proteinExistence type="predicted"/>
<evidence type="ECO:0000256" key="1">
    <source>
        <dbReference type="ARBA" id="ARBA00023015"/>
    </source>
</evidence>
<dbReference type="Gene3D" id="1.10.10.60">
    <property type="entry name" value="Homeodomain-like"/>
    <property type="match status" value="1"/>
</dbReference>
<dbReference type="PROSITE" id="PS01124">
    <property type="entry name" value="HTH_ARAC_FAMILY_2"/>
    <property type="match status" value="1"/>
</dbReference>
<protein>
    <recommendedName>
        <fullName evidence="4">HTH araC/xylS-type domain-containing protein</fullName>
    </recommendedName>
</protein>
<dbReference type="EMBL" id="BAAAET010000002">
    <property type="protein sequence ID" value="GAA0692775.1"/>
    <property type="molecule type" value="Genomic_DNA"/>
</dbReference>
<dbReference type="InterPro" id="IPR018062">
    <property type="entry name" value="HTH_AraC-typ_CS"/>
</dbReference>
<dbReference type="Proteomes" id="UP001499915">
    <property type="component" value="Unassembled WGS sequence"/>
</dbReference>
<keyword evidence="3" id="KW-0804">Transcription</keyword>
<dbReference type="Pfam" id="PF12833">
    <property type="entry name" value="HTH_18"/>
    <property type="match status" value="1"/>
</dbReference>
<dbReference type="InterPro" id="IPR009057">
    <property type="entry name" value="Homeodomain-like_sf"/>
</dbReference>
<evidence type="ECO:0000313" key="5">
    <source>
        <dbReference type="EMBL" id="GAA0692775.1"/>
    </source>
</evidence>
<dbReference type="PROSITE" id="PS00041">
    <property type="entry name" value="HTH_ARAC_FAMILY_1"/>
    <property type="match status" value="1"/>
</dbReference>
<dbReference type="InterPro" id="IPR035418">
    <property type="entry name" value="AraC-bd_2"/>
</dbReference>